<comment type="subcellular location">
    <subcellularLocation>
        <location evidence="1">Nucleus</location>
    </subcellularLocation>
</comment>
<reference evidence="9" key="2">
    <citation type="journal article" date="2008" name="Nucleic Acids Res.">
        <title>The rice annotation project database (RAP-DB): 2008 update.</title>
        <authorList>
            <consortium name="The rice annotation project (RAP)"/>
        </authorList>
    </citation>
    <scope>GENOME REANNOTATION</scope>
    <source>
        <strain evidence="9">cv. Nipponbare</strain>
    </source>
</reference>
<evidence type="ECO:0000259" key="7">
    <source>
        <dbReference type="Pfam" id="PF14372"/>
    </source>
</evidence>
<feature type="domain" description="hAT-like transposase RNase-H fold" evidence="7">
    <location>
        <begin position="288"/>
        <end position="388"/>
    </location>
</feature>
<dbReference type="PANTHER" id="PTHR46481">
    <property type="entry name" value="ZINC FINGER BED DOMAIN-CONTAINING PROTEIN 4"/>
    <property type="match status" value="1"/>
</dbReference>
<evidence type="ECO:0000256" key="3">
    <source>
        <dbReference type="ARBA" id="ARBA00022771"/>
    </source>
</evidence>
<evidence type="ECO:0000256" key="1">
    <source>
        <dbReference type="ARBA" id="ARBA00004123"/>
    </source>
</evidence>
<dbReference type="InterPro" id="IPR012337">
    <property type="entry name" value="RNaseH-like_sf"/>
</dbReference>
<keyword evidence="3" id="KW-0863">Zinc-finger</keyword>
<dbReference type="EMBL" id="AC118134">
    <property type="protein sequence ID" value="AAP03362.1"/>
    <property type="molecule type" value="Genomic_DNA"/>
</dbReference>
<keyword evidence="2" id="KW-0479">Metal-binding</keyword>
<dbReference type="AlphaFoldDB" id="Q84R92"/>
<accession>Q84R92</accession>
<keyword evidence="6" id="KW-0539">Nucleus</keyword>
<dbReference type="InterPro" id="IPR025525">
    <property type="entry name" value="hAT-like_transposase_RNase-H"/>
</dbReference>
<dbReference type="PANTHER" id="PTHR46481:SF10">
    <property type="entry name" value="ZINC FINGER BED DOMAIN-CONTAINING PROTEIN 39"/>
    <property type="match status" value="1"/>
</dbReference>
<dbReference type="GO" id="GO:0003677">
    <property type="term" value="F:DNA binding"/>
    <property type="evidence" value="ECO:0007669"/>
    <property type="project" value="UniProtKB-KW"/>
</dbReference>
<evidence type="ECO:0000313" key="8">
    <source>
        <dbReference type="EMBL" id="AAP03362.1"/>
    </source>
</evidence>
<dbReference type="InterPro" id="IPR052035">
    <property type="entry name" value="ZnF_BED_domain_contain"/>
</dbReference>
<evidence type="ECO:0000256" key="4">
    <source>
        <dbReference type="ARBA" id="ARBA00022833"/>
    </source>
</evidence>
<keyword evidence="5" id="KW-0238">DNA-binding</keyword>
<evidence type="ECO:0000256" key="5">
    <source>
        <dbReference type="ARBA" id="ARBA00023125"/>
    </source>
</evidence>
<organism evidence="8 9">
    <name type="scientific">Oryza sativa subsp. japonica</name>
    <name type="common">Rice</name>
    <dbReference type="NCBI Taxonomy" id="39947"/>
    <lineage>
        <taxon>Eukaryota</taxon>
        <taxon>Viridiplantae</taxon>
        <taxon>Streptophyta</taxon>
        <taxon>Embryophyta</taxon>
        <taxon>Tracheophyta</taxon>
        <taxon>Spermatophyta</taxon>
        <taxon>Magnoliopsida</taxon>
        <taxon>Liliopsida</taxon>
        <taxon>Poales</taxon>
        <taxon>Poaceae</taxon>
        <taxon>BOP clade</taxon>
        <taxon>Oryzoideae</taxon>
        <taxon>Oryzeae</taxon>
        <taxon>Oryzinae</taxon>
        <taxon>Oryza</taxon>
        <taxon>Oryza sativa</taxon>
    </lineage>
</organism>
<name>Q84R92_ORYSJ</name>
<dbReference type="SUPFAM" id="SSF53098">
    <property type="entry name" value="Ribonuclease H-like"/>
    <property type="match status" value="1"/>
</dbReference>
<dbReference type="GO" id="GO:0008270">
    <property type="term" value="F:zinc ion binding"/>
    <property type="evidence" value="ECO:0007669"/>
    <property type="project" value="UniProtKB-KW"/>
</dbReference>
<sequence>MEVLMALIWYLTAINSTIKTELQLGAIAGMSHITIRKDILGIFSEEWKRLYELFKNVNARFSATMDMWTSNQNKGYMCITVHWVDDNWCIQKRIIKFLHVKGRHTGINLANVFSSCLHKWFIEKKTFSLTLDNAAANDVCVKDVIRVLNRKSPLVSDGTFFHVRCACHILNLVARDGLAHIGQAVLNIRSFVILVKCSPLQKDEFMKCASESGLDTTRGLSTDVLTRWNSTYHMLSDAIYYRKAFERLYEIERELYDEDLIPKAEDWDKATTLGQCLKRFDDITNILSSTSYPTANLFYHNFCEIKSLINAWMKSDDVTIKTMATSMNKKFEKYWKRSNLALAMAYFLDPRFKTKAVEYKMMRLYGKQSYHVHMEKFTAVINQFYQEYASFYKTAIAPTTTVNAEPKEIHTIDEADSDFMNYVYASSVDGGSDASDLINIRLNHPCWFLMEINLMFCHGGKLTKMYIQCYLFLPAMSCPFKLPLLLQNQLLVLRDVFLIHFVLNLNLKW</sequence>
<evidence type="ECO:0000256" key="6">
    <source>
        <dbReference type="ARBA" id="ARBA00023242"/>
    </source>
</evidence>
<dbReference type="GO" id="GO:0005634">
    <property type="term" value="C:nucleus"/>
    <property type="evidence" value="ECO:0007669"/>
    <property type="project" value="UniProtKB-SubCell"/>
</dbReference>
<evidence type="ECO:0000256" key="2">
    <source>
        <dbReference type="ARBA" id="ARBA00022723"/>
    </source>
</evidence>
<keyword evidence="4" id="KW-0862">Zinc</keyword>
<gene>
    <name evidence="8" type="primary">OSJNBb0041J20.6</name>
</gene>
<reference evidence="9" key="1">
    <citation type="journal article" date="2005" name="Nature">
        <title>The map-based sequence of the rice genome.</title>
        <authorList>
            <consortium name="International rice genome sequencing project (IRGSP)"/>
            <person name="Matsumoto T."/>
            <person name="Wu J."/>
            <person name="Kanamori H."/>
            <person name="Katayose Y."/>
            <person name="Fujisawa M."/>
            <person name="Namiki N."/>
            <person name="Mizuno H."/>
            <person name="Yamamoto K."/>
            <person name="Antonio B.A."/>
            <person name="Baba T."/>
            <person name="Sakata K."/>
            <person name="Nagamura Y."/>
            <person name="Aoki H."/>
            <person name="Arikawa K."/>
            <person name="Arita K."/>
            <person name="Bito T."/>
            <person name="Chiden Y."/>
            <person name="Fujitsuka N."/>
            <person name="Fukunaka R."/>
            <person name="Hamada M."/>
            <person name="Harada C."/>
            <person name="Hayashi A."/>
            <person name="Hijishita S."/>
            <person name="Honda M."/>
            <person name="Hosokawa S."/>
            <person name="Ichikawa Y."/>
            <person name="Idonuma A."/>
            <person name="Iijima M."/>
            <person name="Ikeda M."/>
            <person name="Ikeno M."/>
            <person name="Ito K."/>
            <person name="Ito S."/>
            <person name="Ito T."/>
            <person name="Ito Y."/>
            <person name="Ito Y."/>
            <person name="Iwabuchi A."/>
            <person name="Kamiya K."/>
            <person name="Karasawa W."/>
            <person name="Kurita K."/>
            <person name="Katagiri S."/>
            <person name="Kikuta A."/>
            <person name="Kobayashi H."/>
            <person name="Kobayashi N."/>
            <person name="Machita K."/>
            <person name="Maehara T."/>
            <person name="Masukawa M."/>
            <person name="Mizubayashi T."/>
            <person name="Mukai Y."/>
            <person name="Nagasaki H."/>
            <person name="Nagata Y."/>
            <person name="Naito S."/>
            <person name="Nakashima M."/>
            <person name="Nakama Y."/>
            <person name="Nakamichi Y."/>
            <person name="Nakamura M."/>
            <person name="Meguro A."/>
            <person name="Negishi M."/>
            <person name="Ohta I."/>
            <person name="Ohta T."/>
            <person name="Okamoto M."/>
            <person name="Ono N."/>
            <person name="Saji S."/>
            <person name="Sakaguchi M."/>
            <person name="Sakai K."/>
            <person name="Shibata M."/>
            <person name="Shimokawa T."/>
            <person name="Song J."/>
            <person name="Takazaki Y."/>
            <person name="Terasawa K."/>
            <person name="Tsugane M."/>
            <person name="Tsuji K."/>
            <person name="Ueda S."/>
            <person name="Waki K."/>
            <person name="Yamagata H."/>
            <person name="Yamamoto M."/>
            <person name="Yamamoto S."/>
            <person name="Yamane H."/>
            <person name="Yoshiki S."/>
            <person name="Yoshihara R."/>
            <person name="Yukawa K."/>
            <person name="Zhong H."/>
            <person name="Yano M."/>
            <person name="Yuan Q."/>
            <person name="Ouyang S."/>
            <person name="Liu J."/>
            <person name="Jones K.M."/>
            <person name="Gansberger K."/>
            <person name="Moffat K."/>
            <person name="Hill J."/>
            <person name="Bera J."/>
            <person name="Fadrosh D."/>
            <person name="Jin S."/>
            <person name="Johri S."/>
            <person name="Kim M."/>
            <person name="Overton L."/>
            <person name="Reardon M."/>
            <person name="Tsitrin T."/>
            <person name="Vuong H."/>
            <person name="Weaver B."/>
            <person name="Ciecko A."/>
            <person name="Tallon L."/>
            <person name="Jackson J."/>
            <person name="Pai G."/>
            <person name="Aken S.V."/>
            <person name="Utterback T."/>
            <person name="Reidmuller S."/>
            <person name="Feldblyum T."/>
            <person name="Hsiao J."/>
            <person name="Zismann V."/>
            <person name="Iobst S."/>
            <person name="de Vazeille A.R."/>
            <person name="Buell C.R."/>
            <person name="Ying K."/>
            <person name="Li Y."/>
            <person name="Lu T."/>
            <person name="Huang Y."/>
            <person name="Zhao Q."/>
            <person name="Feng Q."/>
            <person name="Zhang L."/>
            <person name="Zhu J."/>
            <person name="Weng Q."/>
            <person name="Mu J."/>
            <person name="Lu Y."/>
            <person name="Fan D."/>
            <person name="Liu Y."/>
            <person name="Guan J."/>
            <person name="Zhang Y."/>
            <person name="Yu S."/>
            <person name="Liu X."/>
            <person name="Zhang Y."/>
            <person name="Hong G."/>
            <person name="Han B."/>
            <person name="Choisne N."/>
            <person name="Demange N."/>
            <person name="Orjeda G."/>
            <person name="Samain S."/>
            <person name="Cattolico L."/>
            <person name="Pelletier E."/>
            <person name="Couloux A."/>
            <person name="Segurens B."/>
            <person name="Wincker P."/>
            <person name="D'Hont A."/>
            <person name="Scarpelli C."/>
            <person name="Weissenbach J."/>
            <person name="Salanoubat M."/>
            <person name="Quetier F."/>
            <person name="Yu Y."/>
            <person name="Kim H.R."/>
            <person name="Rambo T."/>
            <person name="Currie J."/>
            <person name="Collura K."/>
            <person name="Luo M."/>
            <person name="Yang T."/>
            <person name="Ammiraju J.S.S."/>
            <person name="Engler F."/>
            <person name="Soderlund C."/>
            <person name="Wing R.A."/>
            <person name="Palmer L.E."/>
            <person name="de la Bastide M."/>
            <person name="Spiegel L."/>
            <person name="Nascimento L."/>
            <person name="Zutavern T."/>
            <person name="O'Shaughnessy A."/>
            <person name="Dike S."/>
            <person name="Dedhia N."/>
            <person name="Preston R."/>
            <person name="Balija V."/>
            <person name="McCombie W.R."/>
            <person name="Chow T."/>
            <person name="Chen H."/>
            <person name="Chung M."/>
            <person name="Chen C."/>
            <person name="Shaw J."/>
            <person name="Wu H."/>
            <person name="Hsiao K."/>
            <person name="Chao Y."/>
            <person name="Chu M."/>
            <person name="Cheng C."/>
            <person name="Hour A."/>
            <person name="Lee P."/>
            <person name="Lin S."/>
            <person name="Lin Y."/>
            <person name="Liou J."/>
            <person name="Liu S."/>
            <person name="Hsing Y."/>
            <person name="Raghuvanshi S."/>
            <person name="Mohanty A."/>
            <person name="Bharti A.K."/>
            <person name="Gaur A."/>
            <person name="Gupta V."/>
            <person name="Kumar D."/>
            <person name="Ravi V."/>
            <person name="Vij S."/>
            <person name="Kapur A."/>
            <person name="Khurana P."/>
            <person name="Khurana P."/>
            <person name="Khurana J.P."/>
            <person name="Tyagi A.K."/>
            <person name="Gaikwad K."/>
            <person name="Singh A."/>
            <person name="Dalal V."/>
            <person name="Srivastava S."/>
            <person name="Dixit A."/>
            <person name="Pal A.K."/>
            <person name="Ghazi I.A."/>
            <person name="Yadav M."/>
            <person name="Pandit A."/>
            <person name="Bhargava A."/>
            <person name="Sureshbabu K."/>
            <person name="Batra K."/>
            <person name="Sharma T.R."/>
            <person name="Mohapatra T."/>
            <person name="Singh N.K."/>
            <person name="Messing J."/>
            <person name="Nelson A.B."/>
            <person name="Fuks G."/>
            <person name="Kavchok S."/>
            <person name="Keizer G."/>
            <person name="Linton E."/>
            <person name="Llaca V."/>
            <person name="Song R."/>
            <person name="Tanyolac B."/>
            <person name="Young S."/>
            <person name="Ho-Il K."/>
            <person name="Hahn J.H."/>
            <person name="Sangsakoo G."/>
            <person name="Vanavichit A."/>
            <person name="de Mattos Luiz.A.T."/>
            <person name="Zimmer P.D."/>
            <person name="Malone G."/>
            <person name="Dellagostin O."/>
            <person name="de Oliveira A.C."/>
            <person name="Bevan M."/>
            <person name="Bancroft I."/>
            <person name="Minx P."/>
            <person name="Cordum H."/>
            <person name="Wilson R."/>
            <person name="Cheng Z."/>
            <person name="Jin W."/>
            <person name="Jiang J."/>
            <person name="Leong S.A."/>
            <person name="Iwama H."/>
            <person name="Gojobori T."/>
            <person name="Itoh T."/>
            <person name="Niimura Y."/>
            <person name="Fujii Y."/>
            <person name="Habara T."/>
            <person name="Sakai H."/>
            <person name="Sato Y."/>
            <person name="Wilson G."/>
            <person name="Kumar K."/>
            <person name="McCouch S."/>
            <person name="Juretic N."/>
            <person name="Hoen D."/>
            <person name="Wright S."/>
            <person name="Bruskiewich R."/>
            <person name="Bureau T."/>
            <person name="Miyao A."/>
            <person name="Hirochika H."/>
            <person name="Nishikawa T."/>
            <person name="Kadowaki K."/>
            <person name="Sugiura M."/>
            <person name="Burr B."/>
            <person name="Sasaki T."/>
        </authorList>
    </citation>
    <scope>NUCLEOTIDE SEQUENCE [LARGE SCALE GENOMIC DNA]</scope>
    <source>
        <strain evidence="9">cv. Nipponbare</strain>
    </source>
</reference>
<dbReference type="Proteomes" id="UP000000763">
    <property type="component" value="Chromosome 3"/>
</dbReference>
<dbReference type="Pfam" id="PF14372">
    <property type="entry name" value="hAT-like_RNase-H"/>
    <property type="match status" value="1"/>
</dbReference>
<evidence type="ECO:0000313" key="9">
    <source>
        <dbReference type="Proteomes" id="UP000000763"/>
    </source>
</evidence>
<proteinExistence type="predicted"/>
<protein>
    <submittedName>
        <fullName evidence="8">Transposase</fullName>
    </submittedName>
</protein>